<dbReference type="Gene3D" id="3.40.50.20">
    <property type="match status" value="1"/>
</dbReference>
<name>A0A5K7ZAE6_9BACT</name>
<dbReference type="PROSITE" id="PS50975">
    <property type="entry name" value="ATP_GRASP"/>
    <property type="match status" value="1"/>
</dbReference>
<evidence type="ECO:0000256" key="2">
    <source>
        <dbReference type="ARBA" id="ARBA00022598"/>
    </source>
</evidence>
<dbReference type="InterPro" id="IPR011761">
    <property type="entry name" value="ATP-grasp"/>
</dbReference>
<sequence length="344" mass="37843">MKIGLTYDLRSEYLAAGYGEEETAEFDRDDTIDALEKALAGLGHDTERIGHARSLVQQLAVGRDWDLVFNIAEGMHGIGREAQVPAILDVYGIAYTFSDPLVMALTLHKGMTKHVLRDAGVPTADFVVVREPSDLQAVGFGPPYFIKPVAEGTGKGVTADSIVRNRKDLDAACLKLITAFRQPVLVESFLPGREFTVGLVGTGREARILGTMEVLLLENAEAEVYSYTNKERCEELVVYRIVDADQDLVVRQAEAIVLKAWQVLGCRDCGRADVRCDARGVPQFMEVNPLAGLHPQHSDLPILCTRLGITYEQLIGWVVESAQKRVRTGTTDQRIQAYAYCCGS</sequence>
<evidence type="ECO:0000313" key="7">
    <source>
        <dbReference type="Proteomes" id="UP000427769"/>
    </source>
</evidence>
<proteinExistence type="inferred from homology"/>
<dbReference type="GO" id="GO:0005524">
    <property type="term" value="F:ATP binding"/>
    <property type="evidence" value="ECO:0007669"/>
    <property type="project" value="UniProtKB-UniRule"/>
</dbReference>
<evidence type="ECO:0000256" key="1">
    <source>
        <dbReference type="ARBA" id="ARBA00010871"/>
    </source>
</evidence>
<dbReference type="Gene3D" id="3.30.470.20">
    <property type="entry name" value="ATP-grasp fold, B domain"/>
    <property type="match status" value="1"/>
</dbReference>
<dbReference type="InterPro" id="IPR013815">
    <property type="entry name" value="ATP_grasp_subdomain_1"/>
</dbReference>
<dbReference type="Gene3D" id="3.30.1490.20">
    <property type="entry name" value="ATP-grasp fold, A domain"/>
    <property type="match status" value="1"/>
</dbReference>
<comment type="similarity">
    <text evidence="1">Belongs to the D-alanine--D-alanine ligase family.</text>
</comment>
<organism evidence="6 7">
    <name type="scientific">Desulfosarcina widdelii</name>
    <dbReference type="NCBI Taxonomy" id="947919"/>
    <lineage>
        <taxon>Bacteria</taxon>
        <taxon>Pseudomonadati</taxon>
        <taxon>Thermodesulfobacteriota</taxon>
        <taxon>Desulfobacteria</taxon>
        <taxon>Desulfobacterales</taxon>
        <taxon>Desulfosarcinaceae</taxon>
        <taxon>Desulfosarcina</taxon>
    </lineage>
</organism>
<keyword evidence="4" id="KW-0547">Nucleotide-binding</keyword>
<accession>A0A5K7ZAE6</accession>
<evidence type="ECO:0000313" key="6">
    <source>
        <dbReference type="EMBL" id="BBO76671.1"/>
    </source>
</evidence>
<dbReference type="PANTHER" id="PTHR23132">
    <property type="entry name" value="D-ALANINE--D-ALANINE LIGASE"/>
    <property type="match status" value="1"/>
</dbReference>
<keyword evidence="7" id="KW-1185">Reference proteome</keyword>
<dbReference type="RefSeq" id="WP_155305485.1">
    <property type="nucleotide sequence ID" value="NZ_AP021875.1"/>
</dbReference>
<dbReference type="GO" id="GO:0046872">
    <property type="term" value="F:metal ion binding"/>
    <property type="evidence" value="ECO:0007669"/>
    <property type="project" value="InterPro"/>
</dbReference>
<dbReference type="PANTHER" id="PTHR23132:SF23">
    <property type="entry name" value="D-ALANINE--D-ALANINE LIGASE B"/>
    <property type="match status" value="1"/>
</dbReference>
<dbReference type="Pfam" id="PF07478">
    <property type="entry name" value="Dala_Dala_lig_C"/>
    <property type="match status" value="1"/>
</dbReference>
<dbReference type="SMART" id="SM01209">
    <property type="entry name" value="GARS_A"/>
    <property type="match status" value="1"/>
</dbReference>
<keyword evidence="4" id="KW-0067">ATP-binding</keyword>
<dbReference type="InterPro" id="IPR011095">
    <property type="entry name" value="Dala_Dala_lig_C"/>
</dbReference>
<dbReference type="EMBL" id="AP021875">
    <property type="protein sequence ID" value="BBO76671.1"/>
    <property type="molecule type" value="Genomic_DNA"/>
</dbReference>
<keyword evidence="3" id="KW-0961">Cell wall biogenesis/degradation</keyword>
<gene>
    <name evidence="6" type="ORF">DSCW_40880</name>
</gene>
<dbReference type="SUPFAM" id="SSF56059">
    <property type="entry name" value="Glutathione synthetase ATP-binding domain-like"/>
    <property type="match status" value="1"/>
</dbReference>
<keyword evidence="2" id="KW-0436">Ligase</keyword>
<evidence type="ECO:0000256" key="4">
    <source>
        <dbReference type="PROSITE-ProRule" id="PRU00409"/>
    </source>
</evidence>
<dbReference type="KEGG" id="dwd:DSCW_40880"/>
<dbReference type="GO" id="GO:0008716">
    <property type="term" value="F:D-alanine-D-alanine ligase activity"/>
    <property type="evidence" value="ECO:0007669"/>
    <property type="project" value="InterPro"/>
</dbReference>
<dbReference type="Proteomes" id="UP000427769">
    <property type="component" value="Chromosome"/>
</dbReference>
<evidence type="ECO:0000256" key="3">
    <source>
        <dbReference type="ARBA" id="ARBA00023316"/>
    </source>
</evidence>
<dbReference type="InterPro" id="IPR016185">
    <property type="entry name" value="PreATP-grasp_dom_sf"/>
</dbReference>
<feature type="domain" description="ATP-grasp" evidence="5">
    <location>
        <begin position="113"/>
        <end position="320"/>
    </location>
</feature>
<reference evidence="6 7" key="1">
    <citation type="submission" date="2019-11" db="EMBL/GenBank/DDBJ databases">
        <title>Comparative genomics of hydrocarbon-degrading Desulfosarcina strains.</title>
        <authorList>
            <person name="Watanabe M."/>
            <person name="Kojima H."/>
            <person name="Fukui M."/>
        </authorList>
    </citation>
    <scope>NUCLEOTIDE SEQUENCE [LARGE SCALE GENOMIC DNA]</scope>
    <source>
        <strain evidence="6 7">PP31</strain>
    </source>
</reference>
<dbReference type="GO" id="GO:0071555">
    <property type="term" value="P:cell wall organization"/>
    <property type="evidence" value="ECO:0007669"/>
    <property type="project" value="UniProtKB-KW"/>
</dbReference>
<evidence type="ECO:0000259" key="5">
    <source>
        <dbReference type="PROSITE" id="PS50975"/>
    </source>
</evidence>
<dbReference type="OrthoDB" id="9813261at2"/>
<protein>
    <recommendedName>
        <fullName evidence="5">ATP-grasp domain-containing protein</fullName>
    </recommendedName>
</protein>
<dbReference type="SUPFAM" id="SSF52440">
    <property type="entry name" value="PreATP-grasp domain"/>
    <property type="match status" value="1"/>
</dbReference>
<dbReference type="AlphaFoldDB" id="A0A5K7ZAE6"/>